<evidence type="ECO:0000256" key="1">
    <source>
        <dbReference type="SAM" id="Phobius"/>
    </source>
</evidence>
<evidence type="ECO:0000313" key="2">
    <source>
        <dbReference type="EMBL" id="KEK22010.1"/>
    </source>
</evidence>
<dbReference type="OrthoDB" id="2918807at2"/>
<organism evidence="2 3">
    <name type="scientific">Bacillus gaemokensis</name>
    <dbReference type="NCBI Taxonomy" id="574375"/>
    <lineage>
        <taxon>Bacteria</taxon>
        <taxon>Bacillati</taxon>
        <taxon>Bacillota</taxon>
        <taxon>Bacilli</taxon>
        <taxon>Bacillales</taxon>
        <taxon>Bacillaceae</taxon>
        <taxon>Bacillus</taxon>
        <taxon>Bacillus cereus group</taxon>
    </lineage>
</organism>
<protein>
    <submittedName>
        <fullName evidence="2">ECF-type sigma factor negative effector</fullName>
    </submittedName>
</protein>
<evidence type="ECO:0000313" key="3">
    <source>
        <dbReference type="Proteomes" id="UP000027778"/>
    </source>
</evidence>
<keyword evidence="1" id="KW-0472">Membrane</keyword>
<keyword evidence="3" id="KW-1185">Reference proteome</keyword>
<dbReference type="AlphaFoldDB" id="A0A073K634"/>
<gene>
    <name evidence="2" type="ORF">BAGA_22805</name>
</gene>
<keyword evidence="1" id="KW-1133">Transmembrane helix</keyword>
<proteinExistence type="predicted"/>
<feature type="transmembrane region" description="Helical" evidence="1">
    <location>
        <begin position="46"/>
        <end position="64"/>
    </location>
</feature>
<dbReference type="RefSeq" id="WP_033678438.1">
    <property type="nucleotide sequence ID" value="NZ_JOTM01000044.1"/>
</dbReference>
<dbReference type="EMBL" id="JOTM01000044">
    <property type="protein sequence ID" value="KEK22010.1"/>
    <property type="molecule type" value="Genomic_DNA"/>
</dbReference>
<dbReference type="Proteomes" id="UP000027778">
    <property type="component" value="Unassembled WGS sequence"/>
</dbReference>
<dbReference type="eggNOG" id="ENOG5034AN5">
    <property type="taxonomic scope" value="Bacteria"/>
</dbReference>
<name>A0A073K634_9BACI</name>
<dbReference type="STRING" id="574375.AZF08_13565"/>
<accession>A0A073K634</accession>
<comment type="caution">
    <text evidence="2">The sequence shown here is derived from an EMBL/GenBank/DDBJ whole genome shotgun (WGS) entry which is preliminary data.</text>
</comment>
<sequence>MDKEKLFDEKLKKRIEKENVLLPEQLNQKINNTLHNIPVKKKSYKVQAIMVSAAIMILSIISMFEFSVQSFAQKGGVLEYITKKAFSDYENEEETKSNVSYPEKEKIHQKMLDSIDHFKSVTGQFEEYSSSSRLITTYKYAIDTESKRGISSKEDRQSKKITALYTEGKKQEFNDKDATYKEINWKPEPKNKELIKLTPTERAFNKVGEKKRYDGEYIGFAKYSIQSEFADLLIRYKDWSFKETKYLGLDCYRIEGVINIEMPVSTSEDLRGNFEMVVDKNTGIMLNFLSFHNGRIQYSITTEKIQINKGIDERVFQKDVSSYEKLKNILDK</sequence>
<reference evidence="2 3" key="1">
    <citation type="submission" date="2014-06" db="EMBL/GenBank/DDBJ databases">
        <title>Draft genome sequence of Bacillus gaemokensis JCM 15801 (MCCC 1A00707).</title>
        <authorList>
            <person name="Lai Q."/>
            <person name="Liu Y."/>
            <person name="Shao Z."/>
        </authorList>
    </citation>
    <scope>NUCLEOTIDE SEQUENCE [LARGE SCALE GENOMIC DNA]</scope>
    <source>
        <strain evidence="2 3">JCM 15801</strain>
    </source>
</reference>
<keyword evidence="1" id="KW-0812">Transmembrane</keyword>